<dbReference type="Proteomes" id="UP001219518">
    <property type="component" value="Unassembled WGS sequence"/>
</dbReference>
<sequence>MPRLSSKGQGEWILEPLECGRRFDHHKEQTRTNHASVSLNRQCSIGWIEKSKPPHRTYA</sequence>
<reference evidence="1" key="1">
    <citation type="submission" date="2021-07" db="EMBL/GenBank/DDBJ databases">
        <authorList>
            <person name="Catto M.A."/>
            <person name="Jacobson A."/>
            <person name="Kennedy G."/>
            <person name="Labadie P."/>
            <person name="Hunt B.G."/>
            <person name="Srinivasan R."/>
        </authorList>
    </citation>
    <scope>NUCLEOTIDE SEQUENCE</scope>
    <source>
        <strain evidence="1">PL_HMW_Pooled</strain>
        <tissue evidence="1">Head</tissue>
    </source>
</reference>
<evidence type="ECO:0000313" key="2">
    <source>
        <dbReference type="Proteomes" id="UP001219518"/>
    </source>
</evidence>
<comment type="caution">
    <text evidence="1">The sequence shown here is derived from an EMBL/GenBank/DDBJ whole genome shotgun (WGS) entry which is preliminary data.</text>
</comment>
<name>A0AAE1GS24_9NEOP</name>
<dbReference type="EMBL" id="JAHWGI010000030">
    <property type="protein sequence ID" value="KAK3908139.1"/>
    <property type="molecule type" value="Genomic_DNA"/>
</dbReference>
<evidence type="ECO:0000313" key="1">
    <source>
        <dbReference type="EMBL" id="KAK3908139.1"/>
    </source>
</evidence>
<dbReference type="AlphaFoldDB" id="A0AAE1GS24"/>
<protein>
    <submittedName>
        <fullName evidence="1">6-phospho-5-dehydro-2-deoxy-D-gluconate aldolase</fullName>
    </submittedName>
</protein>
<keyword evidence="2" id="KW-1185">Reference proteome</keyword>
<organism evidence="1 2">
    <name type="scientific">Frankliniella fusca</name>
    <dbReference type="NCBI Taxonomy" id="407009"/>
    <lineage>
        <taxon>Eukaryota</taxon>
        <taxon>Metazoa</taxon>
        <taxon>Ecdysozoa</taxon>
        <taxon>Arthropoda</taxon>
        <taxon>Hexapoda</taxon>
        <taxon>Insecta</taxon>
        <taxon>Pterygota</taxon>
        <taxon>Neoptera</taxon>
        <taxon>Paraneoptera</taxon>
        <taxon>Thysanoptera</taxon>
        <taxon>Terebrantia</taxon>
        <taxon>Thripoidea</taxon>
        <taxon>Thripidae</taxon>
        <taxon>Frankliniella</taxon>
    </lineage>
</organism>
<accession>A0AAE1GS24</accession>
<gene>
    <name evidence="1" type="ORF">KUF71_018651</name>
</gene>
<proteinExistence type="predicted"/>
<reference evidence="1" key="2">
    <citation type="journal article" date="2023" name="BMC Genomics">
        <title>Pest status, molecular evolution, and epigenetic factors derived from the genome assembly of Frankliniella fusca, a thysanopteran phytovirus vector.</title>
        <authorList>
            <person name="Catto M.A."/>
            <person name="Labadie P.E."/>
            <person name="Jacobson A.L."/>
            <person name="Kennedy G.G."/>
            <person name="Srinivasan R."/>
            <person name="Hunt B.G."/>
        </authorList>
    </citation>
    <scope>NUCLEOTIDE SEQUENCE</scope>
    <source>
        <strain evidence="1">PL_HMW_Pooled</strain>
    </source>
</reference>